<evidence type="ECO:0000256" key="1">
    <source>
        <dbReference type="ARBA" id="ARBA00004370"/>
    </source>
</evidence>
<evidence type="ECO:0000259" key="7">
    <source>
        <dbReference type="PROSITE" id="PS51469"/>
    </source>
</evidence>
<dbReference type="GO" id="GO:0034993">
    <property type="term" value="C:meiotic nuclear membrane microtubule tethering complex"/>
    <property type="evidence" value="ECO:0007669"/>
    <property type="project" value="TreeGrafter"/>
</dbReference>
<feature type="transmembrane region" description="Helical" evidence="6">
    <location>
        <begin position="165"/>
        <end position="186"/>
    </location>
</feature>
<dbReference type="InterPro" id="IPR045119">
    <property type="entry name" value="SUN1-5"/>
</dbReference>
<reference evidence="8 9" key="1">
    <citation type="submission" date="2020-11" db="EMBL/GenBank/DDBJ databases">
        <title>Kefir isolates.</title>
        <authorList>
            <person name="Marcisauskas S."/>
            <person name="Kim Y."/>
            <person name="Blasche S."/>
        </authorList>
    </citation>
    <scope>NUCLEOTIDE SEQUENCE [LARGE SCALE GENOMIC DNA]</scope>
    <source>
        <strain evidence="8 9">OG2</strain>
    </source>
</reference>
<comment type="subcellular location">
    <subcellularLocation>
        <location evidence="1">Membrane</location>
    </subcellularLocation>
</comment>
<keyword evidence="2 6" id="KW-0812">Transmembrane</keyword>
<evidence type="ECO:0000313" key="9">
    <source>
        <dbReference type="Proteomes" id="UP000750334"/>
    </source>
</evidence>
<name>A0A9P6WBP5_MAUEX</name>
<feature type="compositionally biased region" description="Basic and acidic residues" evidence="5">
    <location>
        <begin position="75"/>
        <end position="84"/>
    </location>
</feature>
<dbReference type="OrthoDB" id="4065610at2759"/>
<dbReference type="PANTHER" id="PTHR12911">
    <property type="entry name" value="SAD1/UNC-84-LIKE PROTEIN-RELATED"/>
    <property type="match status" value="1"/>
</dbReference>
<evidence type="ECO:0000256" key="3">
    <source>
        <dbReference type="ARBA" id="ARBA00022989"/>
    </source>
</evidence>
<dbReference type="PANTHER" id="PTHR12911:SF8">
    <property type="entry name" value="KLAROID PROTEIN-RELATED"/>
    <property type="match status" value="1"/>
</dbReference>
<proteinExistence type="predicted"/>
<accession>A0A9P6WBP5</accession>
<keyword evidence="3 6" id="KW-1133">Transmembrane helix</keyword>
<comment type="caution">
    <text evidence="8">The sequence shown here is derived from an EMBL/GenBank/DDBJ whole genome shotgun (WGS) entry which is preliminary data.</text>
</comment>
<sequence length="685" mass="79659">MSHDDEETDAYNAAYREALLKRYSAEGKDGNNHDSSYYNEFKRTLNNNNSLQFGNMDSSSDLDYSDSNYTDRADKSFRIHHSDSDSEEKLEEQLNEEMLEEDSEDNAKDYLIDDLLDTKSKSKLNDTEYSDGELENDVPYSDDYDSEFDDDSEDDILYNEPKFQWFRFMVLLLLVTIIVPLFPTIFKIGSRFNKSISTQSFNSQSDITATFGTLQKQINHLYNELSIRDEKQKDEFDQKIKIIISQFEKNIKKLIPKKLLSFQDEITRLNHRLDEINNSIEMSIKQTKSNAMNTQEIEKLKTNLMNNIDLSILENTATNSTEKNTVEFKEYVSSFIIALFQEVNGNIINDYESFQENIHQYIDEITTEKLITIDNTDMINELKRYIEEKKVELWHEMKEYITTNNYQTLESQSSDQISTNFLKKLILQIYNSNRYQWENDLDFATVIQGSVIIPSLTSQTYKKGNGLKPSSLLSDTAYYSPSSYWQCSISSGLPCQIGIQFNRAIYLTRLYYIHGRLINNLHIMNSAPHDISIYIMLKNDKLRNVFIKEAMKHNVGTTLGRNPRFIKIGTISYDLENMRIRQNFELPLWYINLKPLISGILFQIDNNYGNEEYVSLKKFIVNGIIETDLNIIKTGKFPLDFKGSNAIPQYNSEDLNDDNDKKLEIKSSIETRHGNVASFGEDQPV</sequence>
<evidence type="ECO:0000256" key="5">
    <source>
        <dbReference type="SAM" id="MobiDB-lite"/>
    </source>
</evidence>
<dbReference type="Gene3D" id="2.60.120.260">
    <property type="entry name" value="Galactose-binding domain-like"/>
    <property type="match status" value="1"/>
</dbReference>
<dbReference type="AlphaFoldDB" id="A0A9P6WBP5"/>
<dbReference type="EMBL" id="PUHR01000041">
    <property type="protein sequence ID" value="KAG0669426.1"/>
    <property type="molecule type" value="Genomic_DNA"/>
</dbReference>
<keyword evidence="9" id="KW-1185">Reference proteome</keyword>
<feature type="compositionally biased region" description="Acidic residues" evidence="5">
    <location>
        <begin position="85"/>
        <end position="104"/>
    </location>
</feature>
<dbReference type="GO" id="GO:0043495">
    <property type="term" value="F:protein-membrane adaptor activity"/>
    <property type="evidence" value="ECO:0007669"/>
    <property type="project" value="TreeGrafter"/>
</dbReference>
<dbReference type="InterPro" id="IPR012919">
    <property type="entry name" value="SUN_dom"/>
</dbReference>
<feature type="domain" description="SUN" evidence="7">
    <location>
        <begin position="433"/>
        <end position="626"/>
    </location>
</feature>
<evidence type="ECO:0000256" key="6">
    <source>
        <dbReference type="SAM" id="Phobius"/>
    </source>
</evidence>
<protein>
    <recommendedName>
        <fullName evidence="7">SUN domain-containing protein</fullName>
    </recommendedName>
</protein>
<evidence type="ECO:0000313" key="8">
    <source>
        <dbReference type="EMBL" id="KAG0669426.1"/>
    </source>
</evidence>
<feature type="region of interest" description="Disordered" evidence="5">
    <location>
        <begin position="75"/>
        <end position="104"/>
    </location>
</feature>
<evidence type="ECO:0000256" key="2">
    <source>
        <dbReference type="ARBA" id="ARBA00022692"/>
    </source>
</evidence>
<dbReference type="Proteomes" id="UP000750334">
    <property type="component" value="Unassembled WGS sequence"/>
</dbReference>
<keyword evidence="4 6" id="KW-0472">Membrane</keyword>
<evidence type="ECO:0000256" key="4">
    <source>
        <dbReference type="ARBA" id="ARBA00023136"/>
    </source>
</evidence>
<gene>
    <name evidence="8" type="ORF">C6P45_003779</name>
</gene>
<organism evidence="8 9">
    <name type="scientific">Maudiozyma exigua</name>
    <name type="common">Yeast</name>
    <name type="synonym">Kazachstania exigua</name>
    <dbReference type="NCBI Taxonomy" id="34358"/>
    <lineage>
        <taxon>Eukaryota</taxon>
        <taxon>Fungi</taxon>
        <taxon>Dikarya</taxon>
        <taxon>Ascomycota</taxon>
        <taxon>Saccharomycotina</taxon>
        <taxon>Saccharomycetes</taxon>
        <taxon>Saccharomycetales</taxon>
        <taxon>Saccharomycetaceae</taxon>
        <taxon>Maudiozyma</taxon>
    </lineage>
</organism>
<dbReference type="PROSITE" id="PS51469">
    <property type="entry name" value="SUN"/>
    <property type="match status" value="1"/>
</dbReference>